<evidence type="ECO:0000259" key="11">
    <source>
        <dbReference type="PROSITE" id="PS50824"/>
    </source>
</evidence>
<keyword evidence="5" id="KW-0865">Zymogen</keyword>
<dbReference type="GO" id="GO:0070269">
    <property type="term" value="P:pyroptotic inflammatory response"/>
    <property type="evidence" value="ECO:0007669"/>
    <property type="project" value="Ensembl"/>
</dbReference>
<evidence type="ECO:0000313" key="12">
    <source>
        <dbReference type="Ensembl" id="ENSPNAP00000015071.2"/>
    </source>
</evidence>
<dbReference type="InterPro" id="IPR004020">
    <property type="entry name" value="DAPIN"/>
</dbReference>
<dbReference type="GO" id="GO:0097169">
    <property type="term" value="C:AIM2 inflammasome complex"/>
    <property type="evidence" value="ECO:0007669"/>
    <property type="project" value="TreeGrafter"/>
</dbReference>
<feature type="domain" description="Caspase family p20" evidence="10">
    <location>
        <begin position="170"/>
        <end position="300"/>
    </location>
</feature>
<feature type="active site" evidence="6">
    <location>
        <position position="296"/>
    </location>
</feature>
<dbReference type="Proteomes" id="UP001501920">
    <property type="component" value="Chromosome 24"/>
</dbReference>
<organism evidence="12 13">
    <name type="scientific">Pygocentrus nattereri</name>
    <name type="common">Red-bellied piranha</name>
    <dbReference type="NCBI Taxonomy" id="42514"/>
    <lineage>
        <taxon>Eukaryota</taxon>
        <taxon>Metazoa</taxon>
        <taxon>Chordata</taxon>
        <taxon>Craniata</taxon>
        <taxon>Vertebrata</taxon>
        <taxon>Euteleostomi</taxon>
        <taxon>Actinopterygii</taxon>
        <taxon>Neopterygii</taxon>
        <taxon>Teleostei</taxon>
        <taxon>Ostariophysi</taxon>
        <taxon>Characiformes</taxon>
        <taxon>Characoidei</taxon>
        <taxon>Pygocentrus</taxon>
    </lineage>
</organism>
<dbReference type="PROSITE" id="PS01121">
    <property type="entry name" value="CASPASE_HIS"/>
    <property type="match status" value="1"/>
</dbReference>
<dbReference type="SMART" id="SM00115">
    <property type="entry name" value="CASc"/>
    <property type="match status" value="1"/>
</dbReference>
<dbReference type="InterPro" id="IPR001309">
    <property type="entry name" value="Pept_C14_p20"/>
</dbReference>
<dbReference type="GO" id="GO:0032090">
    <property type="term" value="F:Pyrin domain binding"/>
    <property type="evidence" value="ECO:0007669"/>
    <property type="project" value="Ensembl"/>
</dbReference>
<evidence type="ECO:0000256" key="4">
    <source>
        <dbReference type="ARBA" id="ARBA00022807"/>
    </source>
</evidence>
<dbReference type="OMA" id="LICNIDF"/>
<dbReference type="InterPro" id="IPR011600">
    <property type="entry name" value="Pept_C14_caspase"/>
</dbReference>
<dbReference type="RefSeq" id="XP_017569933.2">
    <property type="nucleotide sequence ID" value="XM_017714444.2"/>
</dbReference>
<feature type="domain" description="Caspase family p10" evidence="9">
    <location>
        <begin position="326"/>
        <end position="404"/>
    </location>
</feature>
<dbReference type="GO" id="GO:0072559">
    <property type="term" value="C:NLRP3 inflammasome complex"/>
    <property type="evidence" value="ECO:0007669"/>
    <property type="project" value="TreeGrafter"/>
</dbReference>
<dbReference type="PANTHER" id="PTHR47901:SF3">
    <property type="entry name" value="CASPASE-1"/>
    <property type="match status" value="1"/>
</dbReference>
<evidence type="ECO:0000256" key="7">
    <source>
        <dbReference type="RuleBase" id="RU003971"/>
    </source>
</evidence>
<keyword evidence="2" id="KW-0645">Protease</keyword>
<reference evidence="12 13" key="1">
    <citation type="submission" date="2020-10" db="EMBL/GenBank/DDBJ databases">
        <title>Pygocentrus nattereri (red-bellied piranha) genome, fPygNat1, primary haplotype.</title>
        <authorList>
            <person name="Myers G."/>
            <person name="Meyer A."/>
            <person name="Karagic N."/>
            <person name="Pippel M."/>
            <person name="Winkler S."/>
            <person name="Tracey A."/>
            <person name="Wood J."/>
            <person name="Formenti G."/>
            <person name="Howe K."/>
            <person name="Fedrigo O."/>
            <person name="Jarvis E.D."/>
        </authorList>
    </citation>
    <scope>NUCLEOTIDE SEQUENCE [LARGE SCALE GENOMIC DNA]</scope>
</reference>
<dbReference type="CDD" id="cd08321">
    <property type="entry name" value="Pyrin_ASC-like"/>
    <property type="match status" value="1"/>
</dbReference>
<dbReference type="PROSITE" id="PS50208">
    <property type="entry name" value="CASPASE_P20"/>
    <property type="match status" value="1"/>
</dbReference>
<dbReference type="STRING" id="42514.ENSPNAP00000015071"/>
<dbReference type="SUPFAM" id="SSF47986">
    <property type="entry name" value="DEATH domain"/>
    <property type="match status" value="1"/>
</dbReference>
<evidence type="ECO:0000313" key="13">
    <source>
        <dbReference type="Proteomes" id="UP001501920"/>
    </source>
</evidence>
<protein>
    <submittedName>
        <fullName evidence="12">Caspase a</fullName>
    </submittedName>
</protein>
<dbReference type="Gene3D" id="3.40.50.1460">
    <property type="match status" value="1"/>
</dbReference>
<dbReference type="GO" id="GO:0004197">
    <property type="term" value="F:cysteine-type endopeptidase activity"/>
    <property type="evidence" value="ECO:0007669"/>
    <property type="project" value="Ensembl"/>
</dbReference>
<feature type="domain" description="Pyrin" evidence="11">
    <location>
        <begin position="1"/>
        <end position="90"/>
    </location>
</feature>
<dbReference type="Gene3D" id="1.10.533.10">
    <property type="entry name" value="Death Domain, Fas"/>
    <property type="match status" value="1"/>
</dbReference>
<proteinExistence type="inferred from homology"/>
<dbReference type="GO" id="GO:0097264">
    <property type="term" value="P:self proteolysis"/>
    <property type="evidence" value="ECO:0007669"/>
    <property type="project" value="Ensembl"/>
</dbReference>
<dbReference type="GO" id="GO:0045087">
    <property type="term" value="P:innate immune response"/>
    <property type="evidence" value="ECO:0007669"/>
    <property type="project" value="Ensembl"/>
</dbReference>
<dbReference type="GO" id="GO:0072558">
    <property type="term" value="C:NLRP1 inflammasome complex"/>
    <property type="evidence" value="ECO:0007669"/>
    <property type="project" value="Ensembl"/>
</dbReference>
<dbReference type="GO" id="GO:0010954">
    <property type="term" value="P:positive regulation of protein processing"/>
    <property type="evidence" value="ECO:0007669"/>
    <property type="project" value="Ensembl"/>
</dbReference>
<dbReference type="InterPro" id="IPR016129">
    <property type="entry name" value="Caspase_his_AS"/>
</dbReference>
<accession>A0A3B4CWC4</accession>
<dbReference type="CDD" id="cd00032">
    <property type="entry name" value="CASc"/>
    <property type="match status" value="1"/>
</dbReference>
<sequence length="406" mass="45751">MEKTIKDYLVDALDDLSSENLKKFKSKLCDRKVEPRVRRGNVEKLDYTMELADLLINTFTTRSAVHVTMEILTAIGCNQVAEDLKRDTESDGSAPQPQVQNNSVTAPQPEVQDSAVPAPQRSAAVATTPPGSYDQPDTSAALIPSSLEFKQAILREQGQKIYPVLDKAARKRLALLINNVEFDHEDMKRNGAQRDEENMEKLLRGLGYDVVKRTNLSGQEMDEAIKSFAGRKEHAESDSTFVVIMSHGKRDAILGVHYGVNNPNDVLPVDSIYSHLNSENCPALINKPKVILIQACRGGENGKVWVADSEPDQLWNMESDVWEHKEKDFISLLSCTPDTKSYRHKLNGSLFIGFLVEVFNANANKDDIEELFRQVMRRFEEFGMLKQMVCKDRTTLLKLFYLFPGL</sequence>
<dbReference type="InterPro" id="IPR002398">
    <property type="entry name" value="Pept_C14"/>
</dbReference>
<dbReference type="GO" id="GO:0072557">
    <property type="term" value="C:IPAF inflammasome complex"/>
    <property type="evidence" value="ECO:0007669"/>
    <property type="project" value="TreeGrafter"/>
</dbReference>
<dbReference type="InterPro" id="IPR015917">
    <property type="entry name" value="Pept_C14A"/>
</dbReference>
<dbReference type="InterPro" id="IPR011029">
    <property type="entry name" value="DEATH-like_dom_sf"/>
</dbReference>
<dbReference type="CTD" id="57933"/>
<evidence type="ECO:0000256" key="1">
    <source>
        <dbReference type="ARBA" id="ARBA00010134"/>
    </source>
</evidence>
<dbReference type="InterPro" id="IPR033139">
    <property type="entry name" value="Caspase_cys_AS"/>
</dbReference>
<evidence type="ECO:0000256" key="5">
    <source>
        <dbReference type="ARBA" id="ARBA00023145"/>
    </source>
</evidence>
<dbReference type="Ensembl" id="ENSPNAT00000023155.2">
    <property type="protein sequence ID" value="ENSPNAP00000015071.2"/>
    <property type="gene ID" value="ENSPNAG00000003667.2"/>
</dbReference>
<feature type="region of interest" description="Disordered" evidence="8">
    <location>
        <begin position="84"/>
        <end position="139"/>
    </location>
</feature>
<feature type="active site" evidence="6">
    <location>
        <position position="247"/>
    </location>
</feature>
<dbReference type="InterPro" id="IPR002138">
    <property type="entry name" value="Pept_C14_p10"/>
</dbReference>
<dbReference type="GeneTree" id="ENSGT00940000162428"/>
<evidence type="ECO:0000256" key="8">
    <source>
        <dbReference type="SAM" id="MobiDB-lite"/>
    </source>
</evidence>
<evidence type="ECO:0000256" key="6">
    <source>
        <dbReference type="PIRSR" id="PIRSR038001-1"/>
    </source>
</evidence>
<evidence type="ECO:0000256" key="2">
    <source>
        <dbReference type="ARBA" id="ARBA00022670"/>
    </source>
</evidence>
<reference evidence="12" key="2">
    <citation type="submission" date="2025-08" db="UniProtKB">
        <authorList>
            <consortium name="Ensembl"/>
        </authorList>
    </citation>
    <scope>IDENTIFICATION</scope>
</reference>
<dbReference type="PROSITE" id="PS50824">
    <property type="entry name" value="DAPIN"/>
    <property type="match status" value="1"/>
</dbReference>
<dbReference type="GeneID" id="108437387"/>
<dbReference type="PROSITE" id="PS01122">
    <property type="entry name" value="CASPASE_CYS"/>
    <property type="match status" value="1"/>
</dbReference>
<keyword evidence="4" id="KW-0788">Thiol protease</keyword>
<dbReference type="GO" id="GO:0043065">
    <property type="term" value="P:positive regulation of apoptotic process"/>
    <property type="evidence" value="ECO:0007669"/>
    <property type="project" value="Ensembl"/>
</dbReference>
<dbReference type="PIRSF" id="PIRSF038001">
    <property type="entry name" value="Caspase_ICE"/>
    <property type="match status" value="1"/>
</dbReference>
<dbReference type="GO" id="GO:0048703">
    <property type="term" value="P:embryonic viscerocranium morphogenesis"/>
    <property type="evidence" value="ECO:0007669"/>
    <property type="project" value="Ensembl"/>
</dbReference>
<comment type="similarity">
    <text evidence="1 7">Belongs to the peptidase C14A family.</text>
</comment>
<dbReference type="SMART" id="SM01289">
    <property type="entry name" value="PYRIN"/>
    <property type="match status" value="1"/>
</dbReference>
<reference evidence="12" key="3">
    <citation type="submission" date="2025-09" db="UniProtKB">
        <authorList>
            <consortium name="Ensembl"/>
        </authorList>
    </citation>
    <scope>IDENTIFICATION</scope>
</reference>
<evidence type="ECO:0000259" key="10">
    <source>
        <dbReference type="PROSITE" id="PS50208"/>
    </source>
</evidence>
<name>A0A3B4CWC4_PYGNA</name>
<dbReference type="GO" id="GO:0050727">
    <property type="term" value="P:regulation of inflammatory response"/>
    <property type="evidence" value="ECO:0007669"/>
    <property type="project" value="TreeGrafter"/>
</dbReference>
<dbReference type="SUPFAM" id="SSF52129">
    <property type="entry name" value="Caspase-like"/>
    <property type="match status" value="1"/>
</dbReference>
<dbReference type="Pfam" id="PF02758">
    <property type="entry name" value="PYRIN"/>
    <property type="match status" value="1"/>
</dbReference>
<evidence type="ECO:0000259" key="9">
    <source>
        <dbReference type="PROSITE" id="PS50207"/>
    </source>
</evidence>
<dbReference type="InterPro" id="IPR029030">
    <property type="entry name" value="Caspase-like_dom_sf"/>
</dbReference>
<keyword evidence="13" id="KW-1185">Reference proteome</keyword>
<dbReference type="PANTHER" id="PTHR47901">
    <property type="entry name" value="CASPASE RECRUITMENT DOMAIN-CONTAINING PROTEIN 18"/>
    <property type="match status" value="1"/>
</dbReference>
<dbReference type="AlphaFoldDB" id="A0A3B4CWC4"/>
<dbReference type="Pfam" id="PF00656">
    <property type="entry name" value="Peptidase_C14"/>
    <property type="match status" value="1"/>
</dbReference>
<evidence type="ECO:0000256" key="3">
    <source>
        <dbReference type="ARBA" id="ARBA00022801"/>
    </source>
</evidence>
<dbReference type="PRINTS" id="PR00376">
    <property type="entry name" value="IL1BCENZYME"/>
</dbReference>
<dbReference type="PROSITE" id="PS50207">
    <property type="entry name" value="CASPASE_P10"/>
    <property type="match status" value="1"/>
</dbReference>
<feature type="compositionally biased region" description="Polar residues" evidence="8">
    <location>
        <begin position="91"/>
        <end position="106"/>
    </location>
</feature>
<keyword evidence="3" id="KW-0378">Hydrolase</keyword>